<evidence type="ECO:0000259" key="8">
    <source>
        <dbReference type="PROSITE" id="PS50103"/>
    </source>
</evidence>
<dbReference type="Pfam" id="PF13923">
    <property type="entry name" value="zf-C3HC4_2"/>
    <property type="match status" value="1"/>
</dbReference>
<dbReference type="PROSITE" id="PS00518">
    <property type="entry name" value="ZF_RING_1"/>
    <property type="match status" value="1"/>
</dbReference>
<evidence type="ECO:0000256" key="6">
    <source>
        <dbReference type="SAM" id="MobiDB-lite"/>
    </source>
</evidence>
<dbReference type="SUPFAM" id="SSF57850">
    <property type="entry name" value="RING/U-box"/>
    <property type="match status" value="1"/>
</dbReference>
<sequence length="257" mass="30071">MNPDNRNVCRFYLRKSCRFGDKCFNRHEKPSYSKLDEDELSVLTFEVASSSKHQQTHKNIPKTLTNEPIAHAPLNSSQNAKQKKKKKSSNKPPAQDLFELISENKNLAEKVNMLETLVSSLHEQFKEQEKENAKLINELNSMQLYDEDYKCPVCFEVFITPTLLNCSHMFCEWCIYKLLEQNDQCPICRGRIIDYTYCSNAGNIINRMIERMPYEVKMKFNKLKASRDEDKPKSLLLRAEREQLELIRITLNGYISS</sequence>
<evidence type="ECO:0000256" key="1">
    <source>
        <dbReference type="ARBA" id="ARBA00022723"/>
    </source>
</evidence>
<evidence type="ECO:0000313" key="9">
    <source>
        <dbReference type="EMBL" id="MBY17843.1"/>
    </source>
</evidence>
<dbReference type="EMBL" id="GGMR01005224">
    <property type="protein sequence ID" value="MBY17843.1"/>
    <property type="molecule type" value="Transcribed_RNA"/>
</dbReference>
<dbReference type="InterPro" id="IPR000571">
    <property type="entry name" value="Znf_CCCH"/>
</dbReference>
<dbReference type="PANTHER" id="PTHR23327:SF51">
    <property type="entry name" value="TRANSCRIPTIONAL REGULATOR OF YEAST FORM ADHERENCE 3"/>
    <property type="match status" value="1"/>
</dbReference>
<proteinExistence type="predicted"/>
<organism evidence="9">
    <name type="scientific">Schizaphis graminum</name>
    <name type="common">Green bug aphid</name>
    <dbReference type="NCBI Taxonomy" id="13262"/>
    <lineage>
        <taxon>Eukaryota</taxon>
        <taxon>Metazoa</taxon>
        <taxon>Ecdysozoa</taxon>
        <taxon>Arthropoda</taxon>
        <taxon>Hexapoda</taxon>
        <taxon>Insecta</taxon>
        <taxon>Pterygota</taxon>
        <taxon>Neoptera</taxon>
        <taxon>Paraneoptera</taxon>
        <taxon>Hemiptera</taxon>
        <taxon>Sternorrhyncha</taxon>
        <taxon>Aphidomorpha</taxon>
        <taxon>Aphidoidea</taxon>
        <taxon>Aphididae</taxon>
        <taxon>Aphidini</taxon>
        <taxon>Schizaphis</taxon>
    </lineage>
</organism>
<dbReference type="InterPro" id="IPR001841">
    <property type="entry name" value="Znf_RING"/>
</dbReference>
<dbReference type="Gene3D" id="4.10.1000.10">
    <property type="entry name" value="Zinc finger, CCCH-type"/>
    <property type="match status" value="1"/>
</dbReference>
<dbReference type="PANTHER" id="PTHR23327">
    <property type="entry name" value="RING FINGER PROTEIN 127"/>
    <property type="match status" value="1"/>
</dbReference>
<dbReference type="Gene3D" id="3.30.40.10">
    <property type="entry name" value="Zinc/RING finger domain, C3HC4 (zinc finger)"/>
    <property type="match status" value="1"/>
</dbReference>
<feature type="coiled-coil region" evidence="5">
    <location>
        <begin position="104"/>
        <end position="145"/>
    </location>
</feature>
<evidence type="ECO:0000256" key="5">
    <source>
        <dbReference type="SAM" id="Coils"/>
    </source>
</evidence>
<accession>A0A2S2NKX0</accession>
<feature type="domain" description="RING-type" evidence="7">
    <location>
        <begin position="151"/>
        <end position="189"/>
    </location>
</feature>
<keyword evidence="1 4" id="KW-0479">Metal-binding</keyword>
<evidence type="ECO:0000256" key="3">
    <source>
        <dbReference type="ARBA" id="ARBA00022833"/>
    </source>
</evidence>
<evidence type="ECO:0000256" key="4">
    <source>
        <dbReference type="PROSITE-ProRule" id="PRU00723"/>
    </source>
</evidence>
<protein>
    <submittedName>
        <fullName evidence="9">E3 ubiquitin-protein ligase</fullName>
    </submittedName>
</protein>
<dbReference type="PROSITE" id="PS50103">
    <property type="entry name" value="ZF_C3H1"/>
    <property type="match status" value="1"/>
</dbReference>
<feature type="domain" description="C3H1-type" evidence="8">
    <location>
        <begin position="3"/>
        <end position="30"/>
    </location>
</feature>
<feature type="region of interest" description="Disordered" evidence="6">
    <location>
        <begin position="51"/>
        <end position="95"/>
    </location>
</feature>
<dbReference type="InterPro" id="IPR017907">
    <property type="entry name" value="Znf_RING_CS"/>
</dbReference>
<keyword evidence="2 4" id="KW-0863">Zinc-finger</keyword>
<evidence type="ECO:0000256" key="2">
    <source>
        <dbReference type="ARBA" id="ARBA00022771"/>
    </source>
</evidence>
<evidence type="ECO:0000259" key="7">
    <source>
        <dbReference type="PROSITE" id="PS50089"/>
    </source>
</evidence>
<dbReference type="PROSITE" id="PS50089">
    <property type="entry name" value="ZF_RING_2"/>
    <property type="match status" value="1"/>
</dbReference>
<gene>
    <name evidence="9" type="primary">RNF8_5</name>
    <name evidence="9" type="ORF">g.42752</name>
</gene>
<dbReference type="AlphaFoldDB" id="A0A2S2NKX0"/>
<dbReference type="InterPro" id="IPR013083">
    <property type="entry name" value="Znf_RING/FYVE/PHD"/>
</dbReference>
<dbReference type="GO" id="GO:0008270">
    <property type="term" value="F:zinc ion binding"/>
    <property type="evidence" value="ECO:0007669"/>
    <property type="project" value="UniProtKB-KW"/>
</dbReference>
<keyword evidence="3 4" id="KW-0862">Zinc</keyword>
<keyword evidence="5" id="KW-0175">Coiled coil</keyword>
<name>A0A2S2NKX0_SCHGA</name>
<reference evidence="9" key="1">
    <citation type="submission" date="2018-04" db="EMBL/GenBank/DDBJ databases">
        <title>Transcriptome of Schizaphis graminum biotype I.</title>
        <authorList>
            <person name="Scully E.D."/>
            <person name="Geib S.M."/>
            <person name="Palmer N.A."/>
            <person name="Koch K."/>
            <person name="Bradshaw J."/>
            <person name="Heng-Moss T."/>
            <person name="Sarath G."/>
        </authorList>
    </citation>
    <scope>NUCLEOTIDE SEQUENCE</scope>
</reference>
<feature type="zinc finger region" description="C3H1-type" evidence="4">
    <location>
        <begin position="3"/>
        <end position="30"/>
    </location>
</feature>
<dbReference type="SMART" id="SM00184">
    <property type="entry name" value="RING"/>
    <property type="match status" value="1"/>
</dbReference>
<dbReference type="SMART" id="SM00356">
    <property type="entry name" value="ZnF_C3H1"/>
    <property type="match status" value="1"/>
</dbReference>